<accession>A0A1Q8QIW7</accession>
<evidence type="ECO:0000313" key="2">
    <source>
        <dbReference type="Proteomes" id="UP000186102"/>
    </source>
</evidence>
<dbReference type="STRING" id="1888891.DSOL_4643"/>
<name>A0A1Q8QIW7_9FIRM</name>
<comment type="caution">
    <text evidence="1">The sequence shown here is derived from an EMBL/GenBank/DDBJ whole genome shotgun (WGS) entry which is preliminary data.</text>
</comment>
<evidence type="ECO:0000313" key="1">
    <source>
        <dbReference type="EMBL" id="OLN27218.1"/>
    </source>
</evidence>
<reference evidence="1 2" key="1">
    <citation type="submission" date="2016-09" db="EMBL/GenBank/DDBJ databases">
        <title>Complete genome of Desulfosporosinus sp. OL.</title>
        <authorList>
            <person name="Mardanov A."/>
            <person name="Beletsky A."/>
            <person name="Panova A."/>
            <person name="Karnachuk O."/>
            <person name="Ravin N."/>
        </authorList>
    </citation>
    <scope>NUCLEOTIDE SEQUENCE [LARGE SCALE GENOMIC DNA]</scope>
    <source>
        <strain evidence="1 2">OL</strain>
    </source>
</reference>
<protein>
    <submittedName>
        <fullName evidence="1">Uncharacterized protein</fullName>
    </submittedName>
</protein>
<dbReference type="EMBL" id="MLBF01000061">
    <property type="protein sequence ID" value="OLN27218.1"/>
    <property type="molecule type" value="Genomic_DNA"/>
</dbReference>
<gene>
    <name evidence="1" type="ORF">DSOL_4643</name>
</gene>
<dbReference type="Proteomes" id="UP000186102">
    <property type="component" value="Unassembled WGS sequence"/>
</dbReference>
<keyword evidence="2" id="KW-1185">Reference proteome</keyword>
<organism evidence="1 2">
    <name type="scientific">Desulfosporosinus metallidurans</name>
    <dbReference type="NCBI Taxonomy" id="1888891"/>
    <lineage>
        <taxon>Bacteria</taxon>
        <taxon>Bacillati</taxon>
        <taxon>Bacillota</taxon>
        <taxon>Clostridia</taxon>
        <taxon>Eubacteriales</taxon>
        <taxon>Desulfitobacteriaceae</taxon>
        <taxon>Desulfosporosinus</taxon>
    </lineage>
</organism>
<proteinExistence type="predicted"/>
<dbReference type="AlphaFoldDB" id="A0A1Q8QIW7"/>
<sequence>MVLFAGDRFYNGLFSALLYDLGDFIPNKLIVDFYTACSTNMNLILIDYRYGNKPILIITENLPLMIGEPI</sequence>